<evidence type="ECO:0000313" key="8">
    <source>
        <dbReference type="EMBL" id="EFJ49546.1"/>
    </source>
</evidence>
<dbReference type="EC" id="2.3.3.10" evidence="5"/>
<gene>
    <name evidence="8" type="ORF">VOLCADRAFT_59473</name>
</gene>
<dbReference type="InterPro" id="IPR016039">
    <property type="entry name" value="Thiolase-like"/>
</dbReference>
<keyword evidence="5" id="KW-0444">Lipid biosynthesis</keyword>
<accession>D8TSV1</accession>
<dbReference type="InterPro" id="IPR010122">
    <property type="entry name" value="HMG_CoA_synthase_euk"/>
</dbReference>
<dbReference type="PANTHER" id="PTHR43323">
    <property type="entry name" value="3-HYDROXY-3-METHYLGLUTARYL COENZYME A SYNTHASE"/>
    <property type="match status" value="1"/>
</dbReference>
<dbReference type="eggNOG" id="KOG1393">
    <property type="taxonomic scope" value="Eukaryota"/>
</dbReference>
<name>D8TSV1_VOLCA</name>
<dbReference type="InterPro" id="IPR013528">
    <property type="entry name" value="HMG_CoA_synth_N"/>
</dbReference>
<dbReference type="InParanoid" id="D8TSV1"/>
<dbReference type="Pfam" id="PF01154">
    <property type="entry name" value="HMG_CoA_synt_N"/>
    <property type="match status" value="1"/>
</dbReference>
<dbReference type="InterPro" id="IPR013746">
    <property type="entry name" value="HMG_CoA_synt_C_dom"/>
</dbReference>
<dbReference type="SUPFAM" id="SSF53901">
    <property type="entry name" value="Thiolase-like"/>
    <property type="match status" value="2"/>
</dbReference>
<keyword evidence="5" id="KW-0756">Sterol biosynthesis</keyword>
<evidence type="ECO:0000256" key="5">
    <source>
        <dbReference type="RuleBase" id="RU364071"/>
    </source>
</evidence>
<dbReference type="UniPathway" id="UPA00058">
    <property type="reaction ID" value="UER00102"/>
</dbReference>
<keyword evidence="5" id="KW-1207">Sterol metabolism</keyword>
<dbReference type="GO" id="GO:0006084">
    <property type="term" value="P:acetyl-CoA metabolic process"/>
    <property type="evidence" value="ECO:0007669"/>
    <property type="project" value="InterPro"/>
</dbReference>
<comment type="function">
    <text evidence="5">Catalyzes the condensation of acetyl-CoA with acetoacetyl-CoA to form HMG-CoA.</text>
</comment>
<evidence type="ECO:0000256" key="1">
    <source>
        <dbReference type="ARBA" id="ARBA00007061"/>
    </source>
</evidence>
<dbReference type="AlphaFoldDB" id="D8TSV1"/>
<feature type="binding site" evidence="4">
    <location>
        <position position="264"/>
    </location>
    <ligand>
        <name>CoA</name>
        <dbReference type="ChEBI" id="CHEBI:57287"/>
    </ligand>
</feature>
<comment type="catalytic activity">
    <reaction evidence="5">
        <text>acetoacetyl-CoA + acetyl-CoA + H2O = (3S)-3-hydroxy-3-methylglutaryl-CoA + CoA + H(+)</text>
        <dbReference type="Rhea" id="RHEA:10188"/>
        <dbReference type="ChEBI" id="CHEBI:15377"/>
        <dbReference type="ChEBI" id="CHEBI:15378"/>
        <dbReference type="ChEBI" id="CHEBI:43074"/>
        <dbReference type="ChEBI" id="CHEBI:57286"/>
        <dbReference type="ChEBI" id="CHEBI:57287"/>
        <dbReference type="ChEBI" id="CHEBI:57288"/>
        <dbReference type="EC" id="2.3.3.10"/>
    </reaction>
</comment>
<dbReference type="NCBIfam" id="TIGR01833">
    <property type="entry name" value="HMG-CoA-S_euk"/>
    <property type="match status" value="1"/>
</dbReference>
<reference evidence="8 9" key="1">
    <citation type="journal article" date="2010" name="Science">
        <title>Genomic analysis of organismal complexity in the multicellular green alga Volvox carteri.</title>
        <authorList>
            <person name="Prochnik S.E."/>
            <person name="Umen J."/>
            <person name="Nedelcu A.M."/>
            <person name="Hallmann A."/>
            <person name="Miller S.M."/>
            <person name="Nishii I."/>
            <person name="Ferris P."/>
            <person name="Kuo A."/>
            <person name="Mitros T."/>
            <person name="Fritz-Laylin L.K."/>
            <person name="Hellsten U."/>
            <person name="Chapman J."/>
            <person name="Simakov O."/>
            <person name="Rensing S.A."/>
            <person name="Terry A."/>
            <person name="Pangilinan J."/>
            <person name="Kapitonov V."/>
            <person name="Jurka J."/>
            <person name="Salamov A."/>
            <person name="Shapiro H."/>
            <person name="Schmutz J."/>
            <person name="Grimwood J."/>
            <person name="Lindquist E."/>
            <person name="Lucas S."/>
            <person name="Grigoriev I.V."/>
            <person name="Schmitt R."/>
            <person name="Kirk D."/>
            <person name="Rokhsar D.S."/>
        </authorList>
    </citation>
    <scope>NUCLEOTIDE SEQUENCE [LARGE SCALE GENOMIC DNA]</scope>
    <source>
        <strain evidence="9">f. Nagariensis / Eve</strain>
    </source>
</reference>
<comment type="similarity">
    <text evidence="1 5">Belongs to the thiolase-like superfamily. HMG-CoA synthase family.</text>
</comment>
<dbReference type="FunCoup" id="D8TSV1">
    <property type="interactions" value="1081"/>
</dbReference>
<dbReference type="GO" id="GO:0004421">
    <property type="term" value="F:hydroxymethylglutaryl-CoA synthase activity"/>
    <property type="evidence" value="ECO:0007669"/>
    <property type="project" value="UniProtKB-EC"/>
</dbReference>
<evidence type="ECO:0000313" key="9">
    <source>
        <dbReference type="Proteomes" id="UP000001058"/>
    </source>
</evidence>
<dbReference type="OrthoDB" id="1269963at2759"/>
<dbReference type="EMBL" id="GL378335">
    <property type="protein sequence ID" value="EFJ49546.1"/>
    <property type="molecule type" value="Genomic_DNA"/>
</dbReference>
<dbReference type="Proteomes" id="UP000001058">
    <property type="component" value="Unassembled WGS sequence"/>
</dbReference>
<keyword evidence="5" id="KW-0753">Steroid metabolism</keyword>
<keyword evidence="9" id="KW-1185">Reference proteome</keyword>
<feature type="active site" description="Proton donor/acceptor" evidence="3">
    <location>
        <position position="259"/>
    </location>
</feature>
<evidence type="ECO:0000256" key="3">
    <source>
        <dbReference type="PIRSR" id="PIRSR610122-1"/>
    </source>
</evidence>
<evidence type="ECO:0000256" key="4">
    <source>
        <dbReference type="PIRSR" id="PIRSR610122-2"/>
    </source>
</evidence>
<organism evidence="9">
    <name type="scientific">Volvox carteri f. nagariensis</name>
    <dbReference type="NCBI Taxonomy" id="3068"/>
    <lineage>
        <taxon>Eukaryota</taxon>
        <taxon>Viridiplantae</taxon>
        <taxon>Chlorophyta</taxon>
        <taxon>core chlorophytes</taxon>
        <taxon>Chlorophyceae</taxon>
        <taxon>CS clade</taxon>
        <taxon>Chlamydomonadales</taxon>
        <taxon>Volvocaceae</taxon>
        <taxon>Volvox</taxon>
    </lineage>
</organism>
<feature type="active site" description="Acyl-thioester intermediate" evidence="3">
    <location>
        <position position="129"/>
    </location>
</feature>
<dbReference type="GeneID" id="9618698"/>
<dbReference type="CDD" id="cd00827">
    <property type="entry name" value="init_cond_enzymes"/>
    <property type="match status" value="1"/>
</dbReference>
<feature type="binding site" evidence="4">
    <location>
        <position position="268"/>
    </location>
    <ligand>
        <name>CoA</name>
        <dbReference type="ChEBI" id="CHEBI:57287"/>
    </ligand>
</feature>
<sequence length="455" mass="49694">MATYRHGKDRPRPDSVGVLALEVYFPTQHVLMSDMELADGCPGKYTRGLEQEAMSFCSDREDVVSMALTVAKSLMDKYRVRPAEVGHLQVATESAVDRSKSIKSHLMTLWRRAVGGGPPAEGVDCVHACYGGTAALLAAVDWVESRRWDGRLALVVAADVALYAPGTPARPTGGCGAAAILVGPDAPLVLDPLWYGSHAEHSWDFYKPLGTLPYPAVDGPRTLVQYLRAMGMCGMRLLDRVQRAGELAPEEGVHHFVAHAPFSKLARKGLARLALMDAICRAAAGLSSYESYATWRLEDKELEAQLVAGTTLEWREKAEDGSWLQKQVGNSYTASVWQGLASLVWRQGAQLAGRRLLLFSFGSGTIASLFSLVCGPSDPRFTLESIQGVLDLGERLRARVRRPLEVFDAVSAQVVASYACPVPYEPRGDVADVAAGSYYLLRVDEHSRRWYGRKV</sequence>
<dbReference type="KEGG" id="vcn:VOLCADRAFT_59473"/>
<dbReference type="STRING" id="3068.D8TSV1"/>
<evidence type="ECO:0000259" key="7">
    <source>
        <dbReference type="Pfam" id="PF08540"/>
    </source>
</evidence>
<evidence type="ECO:0000259" key="6">
    <source>
        <dbReference type="Pfam" id="PF01154"/>
    </source>
</evidence>
<protein>
    <recommendedName>
        <fullName evidence="5">Hydroxymethylglutaryl-CoA synthase</fullName>
        <shortName evidence="5">HMG-CoA synthase</shortName>
        <ecNumber evidence="5">2.3.3.10</ecNumber>
    </recommendedName>
    <alternativeName>
        <fullName evidence="5">3-hydroxy-3-methylglutaryl coenzyme A synthase</fullName>
    </alternativeName>
</protein>
<keyword evidence="5" id="KW-0752">Steroid biosynthesis</keyword>
<feature type="domain" description="Hydroxymethylglutaryl-coenzyme A synthase C-terminal" evidence="7">
    <location>
        <begin position="189"/>
        <end position="454"/>
    </location>
</feature>
<keyword evidence="5" id="KW-0443">Lipid metabolism</keyword>
<dbReference type="RefSeq" id="XP_002949527.1">
    <property type="nucleotide sequence ID" value="XM_002949481.1"/>
</dbReference>
<dbReference type="GO" id="GO:0016126">
    <property type="term" value="P:sterol biosynthetic process"/>
    <property type="evidence" value="ECO:0007669"/>
    <property type="project" value="UniProtKB-KW"/>
</dbReference>
<dbReference type="PANTHER" id="PTHR43323:SF2">
    <property type="entry name" value="HYDROXYMETHYLGLUTARYL-COA SYNTHASE"/>
    <property type="match status" value="1"/>
</dbReference>
<feature type="active site" description="Proton donor/acceptor" evidence="3">
    <location>
        <position position="93"/>
    </location>
</feature>
<comment type="pathway">
    <text evidence="5">Metabolic intermediate biosynthesis; (R)-mevalonate biosynthesis; (R)-mevalonate from acetyl-CoA: step 2/3.</text>
</comment>
<feature type="domain" description="Hydroxymethylglutaryl-coenzyme A synthase N-terminal" evidence="6">
    <location>
        <begin position="12"/>
        <end position="187"/>
    </location>
</feature>
<dbReference type="GO" id="GO:0010142">
    <property type="term" value="P:farnesyl diphosphate biosynthetic process, mevalonate pathway"/>
    <property type="evidence" value="ECO:0007669"/>
    <property type="project" value="InterPro"/>
</dbReference>
<proteinExistence type="inferred from homology"/>
<keyword evidence="2 5" id="KW-0808">Transferase</keyword>
<evidence type="ECO:0000256" key="2">
    <source>
        <dbReference type="ARBA" id="ARBA00022679"/>
    </source>
</evidence>
<dbReference type="Gene3D" id="3.40.47.10">
    <property type="match status" value="1"/>
</dbReference>
<dbReference type="Pfam" id="PF08540">
    <property type="entry name" value="HMG_CoA_synt_C"/>
    <property type="match status" value="1"/>
</dbReference>